<evidence type="ECO:0000313" key="1">
    <source>
        <dbReference type="EMBL" id="CAG8693311.1"/>
    </source>
</evidence>
<protein>
    <submittedName>
        <fullName evidence="1">3867_t:CDS:1</fullName>
    </submittedName>
</protein>
<comment type="caution">
    <text evidence="1">The sequence shown here is derived from an EMBL/GenBank/DDBJ whole genome shotgun (WGS) entry which is preliminary data.</text>
</comment>
<feature type="non-terminal residue" evidence="1">
    <location>
        <position position="1"/>
    </location>
</feature>
<feature type="non-terminal residue" evidence="1">
    <location>
        <position position="151"/>
    </location>
</feature>
<dbReference type="EMBL" id="CAJVPL010015400">
    <property type="protein sequence ID" value="CAG8693311.1"/>
    <property type="molecule type" value="Genomic_DNA"/>
</dbReference>
<dbReference type="AlphaFoldDB" id="A0A9N9ESE6"/>
<proteinExistence type="predicted"/>
<evidence type="ECO:0000313" key="2">
    <source>
        <dbReference type="Proteomes" id="UP000789831"/>
    </source>
</evidence>
<sequence length="151" mass="16447">LYQNLRLSQSKSASWQILRPIATDDPRTVIAALFFALAWTSPIPGPPVGTDPLTPGGPIQVKAPSAGTYQYGSWQGVSWNANVDIPNKWQRKVKVYIAKYVSSGPDLLTYKYLGEYAYGNTYAGFTVDFGPGVFYGYVVVSDDATVWGTGP</sequence>
<organism evidence="1 2">
    <name type="scientific">Ambispora gerdemannii</name>
    <dbReference type="NCBI Taxonomy" id="144530"/>
    <lineage>
        <taxon>Eukaryota</taxon>
        <taxon>Fungi</taxon>
        <taxon>Fungi incertae sedis</taxon>
        <taxon>Mucoromycota</taxon>
        <taxon>Glomeromycotina</taxon>
        <taxon>Glomeromycetes</taxon>
        <taxon>Archaeosporales</taxon>
        <taxon>Ambisporaceae</taxon>
        <taxon>Ambispora</taxon>
    </lineage>
</organism>
<reference evidence="1" key="1">
    <citation type="submission" date="2021-06" db="EMBL/GenBank/DDBJ databases">
        <authorList>
            <person name="Kallberg Y."/>
            <person name="Tangrot J."/>
            <person name="Rosling A."/>
        </authorList>
    </citation>
    <scope>NUCLEOTIDE SEQUENCE</scope>
    <source>
        <strain evidence="1">MT106</strain>
    </source>
</reference>
<keyword evidence="2" id="KW-1185">Reference proteome</keyword>
<gene>
    <name evidence="1" type="ORF">AGERDE_LOCUS13187</name>
</gene>
<dbReference type="Proteomes" id="UP000789831">
    <property type="component" value="Unassembled WGS sequence"/>
</dbReference>
<name>A0A9N9ESE6_9GLOM</name>
<accession>A0A9N9ESE6</accession>